<name>A0A161XUK6_DAUCS</name>
<organism evidence="1">
    <name type="scientific">Daucus carota subsp. sativus</name>
    <name type="common">Carrot</name>
    <dbReference type="NCBI Taxonomy" id="79200"/>
    <lineage>
        <taxon>Eukaryota</taxon>
        <taxon>Viridiplantae</taxon>
        <taxon>Streptophyta</taxon>
        <taxon>Embryophyta</taxon>
        <taxon>Tracheophyta</taxon>
        <taxon>Spermatophyta</taxon>
        <taxon>Magnoliopsida</taxon>
        <taxon>eudicotyledons</taxon>
        <taxon>Gunneridae</taxon>
        <taxon>Pentapetalae</taxon>
        <taxon>asterids</taxon>
        <taxon>campanulids</taxon>
        <taxon>Apiales</taxon>
        <taxon>Apiaceae</taxon>
        <taxon>Apioideae</taxon>
        <taxon>Scandiceae</taxon>
        <taxon>Daucinae</taxon>
        <taxon>Daucus</taxon>
        <taxon>Daucus sect. Daucus</taxon>
    </lineage>
</organism>
<dbReference type="Gramene" id="KZM95466">
    <property type="protein sequence ID" value="KZM95466"/>
    <property type="gene ID" value="DCAR_018708"/>
</dbReference>
<evidence type="ECO:0000313" key="1">
    <source>
        <dbReference type="EMBL" id="KZM95466.1"/>
    </source>
</evidence>
<sequence length="138" mass="14722">MHETLGTGNTSGLGVILPSRNKVATYLALLGAELFTRVFLFTEPLGRAAELMDLDIGLGPHDPEFLEAEMAEDELEQLEVVMANVDDGPLVLGLAATFLGVAGFQLAPPVPENQEPDIQDVAYEDDLDVVDGAVIMQA</sequence>
<keyword evidence="3" id="KW-1185">Reference proteome</keyword>
<evidence type="ECO:0000313" key="3">
    <source>
        <dbReference type="Proteomes" id="UP000077755"/>
    </source>
</evidence>
<protein>
    <submittedName>
        <fullName evidence="1">Uncharacterized protein</fullName>
    </submittedName>
</protein>
<gene>
    <name evidence="1" type="ORF">DCAR_018708</name>
    <name evidence="2" type="ORF">DCAR_0521407</name>
</gene>
<dbReference type="EMBL" id="CP093347">
    <property type="protein sequence ID" value="WOH02020.1"/>
    <property type="molecule type" value="Genomic_DNA"/>
</dbReference>
<dbReference type="Proteomes" id="UP000077755">
    <property type="component" value="Chromosome 5"/>
</dbReference>
<reference evidence="2" key="2">
    <citation type="submission" date="2022-03" db="EMBL/GenBank/DDBJ databases">
        <title>Draft title - Genomic analysis of global carrot germplasm unveils the trajectory of domestication and the origin of high carotenoid orange carrot.</title>
        <authorList>
            <person name="Iorizzo M."/>
            <person name="Ellison S."/>
            <person name="Senalik D."/>
            <person name="Macko-Podgorni A."/>
            <person name="Grzebelus D."/>
            <person name="Bostan H."/>
            <person name="Rolling W."/>
            <person name="Curaba J."/>
            <person name="Simon P."/>
        </authorList>
    </citation>
    <scope>NUCLEOTIDE SEQUENCE</scope>
    <source>
        <tissue evidence="2">Leaf</tissue>
    </source>
</reference>
<evidence type="ECO:0000313" key="2">
    <source>
        <dbReference type="EMBL" id="WOH02020.1"/>
    </source>
</evidence>
<accession>A0A161XUK6</accession>
<dbReference type="AlphaFoldDB" id="A0A161XUK6"/>
<reference evidence="1" key="1">
    <citation type="journal article" date="2016" name="Nat. Genet.">
        <title>A high-quality carrot genome assembly provides new insights into carotenoid accumulation and asterid genome evolution.</title>
        <authorList>
            <person name="Iorizzo M."/>
            <person name="Ellison S."/>
            <person name="Senalik D."/>
            <person name="Zeng P."/>
            <person name="Satapoomin P."/>
            <person name="Huang J."/>
            <person name="Bowman M."/>
            <person name="Iovene M."/>
            <person name="Sanseverino W."/>
            <person name="Cavagnaro P."/>
            <person name="Yildiz M."/>
            <person name="Macko-Podgorni A."/>
            <person name="Moranska E."/>
            <person name="Grzebelus E."/>
            <person name="Grzebelus D."/>
            <person name="Ashrafi H."/>
            <person name="Zheng Z."/>
            <person name="Cheng S."/>
            <person name="Spooner D."/>
            <person name="Van Deynze A."/>
            <person name="Simon P."/>
        </authorList>
    </citation>
    <scope>NUCLEOTIDE SEQUENCE [LARGE SCALE GENOMIC DNA]</scope>
    <source>
        <tissue evidence="1">Leaf</tissue>
    </source>
</reference>
<proteinExistence type="predicted"/>
<dbReference type="EMBL" id="LNRQ01000005">
    <property type="protein sequence ID" value="KZM95466.1"/>
    <property type="molecule type" value="Genomic_DNA"/>
</dbReference>